<keyword evidence="3" id="KW-1185">Reference proteome</keyword>
<evidence type="ECO:0000313" key="3">
    <source>
        <dbReference type="Proteomes" id="UP000199400"/>
    </source>
</evidence>
<evidence type="ECO:0000313" key="2">
    <source>
        <dbReference type="EMBL" id="SFD68728.1"/>
    </source>
</evidence>
<dbReference type="PROSITE" id="PS51257">
    <property type="entry name" value="PROKAR_LIPOPROTEIN"/>
    <property type="match status" value="1"/>
</dbReference>
<protein>
    <recommendedName>
        <fullName evidence="4">Thaumatin family protein</fullName>
    </recommendedName>
</protein>
<feature type="region of interest" description="Disordered" evidence="1">
    <location>
        <begin position="23"/>
        <end position="52"/>
    </location>
</feature>
<gene>
    <name evidence="2" type="ORF">SAMN02745121_01158</name>
</gene>
<dbReference type="AlphaFoldDB" id="A0A1I1UGI8"/>
<reference evidence="3" key="1">
    <citation type="submission" date="2016-10" db="EMBL/GenBank/DDBJ databases">
        <authorList>
            <person name="Varghese N."/>
            <person name="Submissions S."/>
        </authorList>
    </citation>
    <scope>NUCLEOTIDE SEQUENCE [LARGE SCALE GENOMIC DNA]</scope>
    <source>
        <strain evidence="3">ATCC 25963</strain>
    </source>
</reference>
<evidence type="ECO:0008006" key="4">
    <source>
        <dbReference type="Google" id="ProtNLM"/>
    </source>
</evidence>
<proteinExistence type="predicted"/>
<accession>A0A1I1UGI8</accession>
<organism evidence="2 3">
    <name type="scientific">Nannocystis exedens</name>
    <dbReference type="NCBI Taxonomy" id="54"/>
    <lineage>
        <taxon>Bacteria</taxon>
        <taxon>Pseudomonadati</taxon>
        <taxon>Myxococcota</taxon>
        <taxon>Polyangia</taxon>
        <taxon>Nannocystales</taxon>
        <taxon>Nannocystaceae</taxon>
        <taxon>Nannocystis</taxon>
    </lineage>
</organism>
<dbReference type="Proteomes" id="UP000199400">
    <property type="component" value="Unassembled WGS sequence"/>
</dbReference>
<feature type="compositionally biased region" description="Low complexity" evidence="1">
    <location>
        <begin position="26"/>
        <end position="52"/>
    </location>
</feature>
<evidence type="ECO:0000256" key="1">
    <source>
        <dbReference type="SAM" id="MobiDB-lite"/>
    </source>
</evidence>
<name>A0A1I1UGI8_9BACT</name>
<dbReference type="EMBL" id="FOMX01000003">
    <property type="protein sequence ID" value="SFD68728.1"/>
    <property type="molecule type" value="Genomic_DNA"/>
</dbReference>
<sequence length="236" mass="24034">MNSPRLSFLISSIFFAAACGEKGVDTEGTPTTTDATTETATDGTTAPTTGEPACVDPSLTEFGPSVEVTLRNDGDARLFVNLQENCTTVLPFSLRDASDAEVVINKDACDSACEAVLSGGCGCPAGCPIGDVIQLEPGGTFVASWTGRVWAEVTLPAECPKDGCAPQCFAAGQASEGTYTVVARAHDAVGECLACTCEPGPEGSCVVSGAIAMGAEVVAEAELAYPMQTALAVTFE</sequence>
<dbReference type="RefSeq" id="WP_096329627.1">
    <property type="nucleotide sequence ID" value="NZ_FOMX01000003.1"/>
</dbReference>